<evidence type="ECO:0000313" key="2">
    <source>
        <dbReference type="Proteomes" id="UP001302274"/>
    </source>
</evidence>
<comment type="caution">
    <text evidence="1">The sequence shown here is derived from an EMBL/GenBank/DDBJ whole genome shotgun (WGS) entry which is preliminary data.</text>
</comment>
<sequence length="231" mass="26128">MNRIFILSAILLITSCSTSRGFNREALRDQLNSKSAPTNTDIKQKIDKKAQLPKPFKVGIYFQEPVLIGEEKLWNWADTDKQKILSTVEKFKKNGEISKVFMISPAVSSGTDLRSLRATAAQQGADALIIVSAVNDVDQYTTQWAWTYVALFPALFVPASVSDILFISRAVMWDVRNEFLYLTAESEVLINRKYPAVFRQDKKQTEDAKNDSLNGLKTELEKRLTNLSNSR</sequence>
<evidence type="ECO:0008006" key="3">
    <source>
        <dbReference type="Google" id="ProtNLM"/>
    </source>
</evidence>
<dbReference type="RefSeq" id="WP_323575251.1">
    <property type="nucleotide sequence ID" value="NZ_JAYGJQ010000001.1"/>
</dbReference>
<proteinExistence type="predicted"/>
<keyword evidence="2" id="KW-1185">Reference proteome</keyword>
<dbReference type="PROSITE" id="PS51257">
    <property type="entry name" value="PROKAR_LIPOPROTEIN"/>
    <property type="match status" value="1"/>
</dbReference>
<accession>A0ABU5VTE6</accession>
<dbReference type="Proteomes" id="UP001302274">
    <property type="component" value="Unassembled WGS sequence"/>
</dbReference>
<reference evidence="1 2" key="1">
    <citation type="submission" date="2023-11" db="EMBL/GenBank/DDBJ databases">
        <title>A Novel Polar Bacteriovorax (B. antarcticus) Isolated from the Biocrust in Antarctica.</title>
        <authorList>
            <person name="Mun W."/>
            <person name="Choi S.Y."/>
            <person name="Mitchell R.J."/>
        </authorList>
    </citation>
    <scope>NUCLEOTIDE SEQUENCE [LARGE SCALE GENOMIC DNA]</scope>
    <source>
        <strain evidence="1 2">PP10</strain>
    </source>
</reference>
<protein>
    <recommendedName>
        <fullName evidence="3">Lipoprotein</fullName>
    </recommendedName>
</protein>
<evidence type="ECO:0000313" key="1">
    <source>
        <dbReference type="EMBL" id="MEA9355634.1"/>
    </source>
</evidence>
<gene>
    <name evidence="1" type="ORF">SHI21_05465</name>
</gene>
<name>A0ABU5VTE6_9BACT</name>
<dbReference type="EMBL" id="JAYGJQ010000001">
    <property type="protein sequence ID" value="MEA9355634.1"/>
    <property type="molecule type" value="Genomic_DNA"/>
</dbReference>
<organism evidence="1 2">
    <name type="scientific">Bacteriovorax antarcticus</name>
    <dbReference type="NCBI Taxonomy" id="3088717"/>
    <lineage>
        <taxon>Bacteria</taxon>
        <taxon>Pseudomonadati</taxon>
        <taxon>Bdellovibrionota</taxon>
        <taxon>Bacteriovoracia</taxon>
        <taxon>Bacteriovoracales</taxon>
        <taxon>Bacteriovoracaceae</taxon>
        <taxon>Bacteriovorax</taxon>
    </lineage>
</organism>